<dbReference type="InterPro" id="IPR051018">
    <property type="entry name" value="Bacteriophage_GH24"/>
</dbReference>
<dbReference type="GO" id="GO:0016998">
    <property type="term" value="P:cell wall macromolecule catabolic process"/>
    <property type="evidence" value="ECO:0007669"/>
    <property type="project" value="InterPro"/>
</dbReference>
<keyword evidence="5" id="KW-1035">Host cytoplasm</keyword>
<protein>
    <submittedName>
        <fullName evidence="8">Lysozyme</fullName>
    </submittedName>
</protein>
<dbReference type="AlphaFoldDB" id="A0A226ESI2"/>
<keyword evidence="6" id="KW-0326">Glycosidase</keyword>
<dbReference type="GO" id="GO:0003796">
    <property type="term" value="F:lysozyme activity"/>
    <property type="evidence" value="ECO:0007669"/>
    <property type="project" value="UniProtKB-EC"/>
</dbReference>
<organism evidence="8 9">
    <name type="scientific">Folsomia candida</name>
    <name type="common">Springtail</name>
    <dbReference type="NCBI Taxonomy" id="158441"/>
    <lineage>
        <taxon>Eukaryota</taxon>
        <taxon>Metazoa</taxon>
        <taxon>Ecdysozoa</taxon>
        <taxon>Arthropoda</taxon>
        <taxon>Hexapoda</taxon>
        <taxon>Collembola</taxon>
        <taxon>Entomobryomorpha</taxon>
        <taxon>Isotomoidea</taxon>
        <taxon>Isotomidae</taxon>
        <taxon>Proisotominae</taxon>
        <taxon>Folsomia</taxon>
    </lineage>
</organism>
<dbReference type="InterPro" id="IPR034690">
    <property type="entry name" value="Endolysin_T4_type"/>
</dbReference>
<reference evidence="8 9" key="1">
    <citation type="submission" date="2015-12" db="EMBL/GenBank/DDBJ databases">
        <title>The genome of Folsomia candida.</title>
        <authorList>
            <person name="Faddeeva A."/>
            <person name="Derks M.F."/>
            <person name="Anvar Y."/>
            <person name="Smit S."/>
            <person name="Van Straalen N."/>
            <person name="Roelofs D."/>
        </authorList>
    </citation>
    <scope>NUCLEOTIDE SEQUENCE [LARGE SCALE GENOMIC DNA]</scope>
    <source>
        <strain evidence="8 9">VU population</strain>
        <tissue evidence="8">Whole body</tissue>
    </source>
</reference>
<keyword evidence="9" id="KW-1185">Reference proteome</keyword>
<dbReference type="Proteomes" id="UP000198287">
    <property type="component" value="Unassembled WGS sequence"/>
</dbReference>
<feature type="chain" id="PRO_5012240273" evidence="7">
    <location>
        <begin position="19"/>
        <end position="265"/>
    </location>
</feature>
<dbReference type="PANTHER" id="PTHR38107">
    <property type="match status" value="1"/>
</dbReference>
<dbReference type="EMBL" id="LNIX01000002">
    <property type="protein sequence ID" value="OXA60127.1"/>
    <property type="molecule type" value="Genomic_DNA"/>
</dbReference>
<keyword evidence="2" id="KW-0929">Antimicrobial</keyword>
<proteinExistence type="inferred from homology"/>
<dbReference type="InterPro" id="IPR023346">
    <property type="entry name" value="Lysozyme-like_dom_sf"/>
</dbReference>
<keyword evidence="3" id="KW-0081">Bacteriolytic enzyme</keyword>
<evidence type="ECO:0000256" key="7">
    <source>
        <dbReference type="SAM" id="SignalP"/>
    </source>
</evidence>
<dbReference type="OrthoDB" id="6338733at2759"/>
<dbReference type="CDD" id="cd00737">
    <property type="entry name" value="lyz_endolysin_autolysin"/>
    <property type="match status" value="1"/>
</dbReference>
<gene>
    <name evidence="8" type="ORF">Fcan01_04760</name>
</gene>
<dbReference type="Pfam" id="PF00959">
    <property type="entry name" value="Phage_lysozyme"/>
    <property type="match status" value="1"/>
</dbReference>
<evidence type="ECO:0000256" key="2">
    <source>
        <dbReference type="ARBA" id="ARBA00022529"/>
    </source>
</evidence>
<dbReference type="GO" id="GO:0042742">
    <property type="term" value="P:defense response to bacterium"/>
    <property type="evidence" value="ECO:0007669"/>
    <property type="project" value="UniProtKB-KW"/>
</dbReference>
<dbReference type="Gene3D" id="2.30.30.40">
    <property type="entry name" value="SH3 Domains"/>
    <property type="match status" value="1"/>
</dbReference>
<dbReference type="GO" id="GO:0031640">
    <property type="term" value="P:killing of cells of another organism"/>
    <property type="evidence" value="ECO:0007669"/>
    <property type="project" value="UniProtKB-KW"/>
</dbReference>
<comment type="catalytic activity">
    <reaction evidence="1">
        <text>Hydrolysis of (1-&gt;4)-beta-linkages between N-acetylmuramic acid and N-acetyl-D-glucosamine residues in a peptidoglycan and between N-acetyl-D-glucosamine residues in chitodextrins.</text>
        <dbReference type="EC" id="3.2.1.17"/>
    </reaction>
</comment>
<dbReference type="STRING" id="158441.A0A226ESI2"/>
<dbReference type="SUPFAM" id="SSF53955">
    <property type="entry name" value="Lysozyme-like"/>
    <property type="match status" value="1"/>
</dbReference>
<evidence type="ECO:0000256" key="5">
    <source>
        <dbReference type="ARBA" id="ARBA00023200"/>
    </source>
</evidence>
<dbReference type="InterPro" id="IPR033907">
    <property type="entry name" value="Endolysin_autolysin"/>
</dbReference>
<keyword evidence="7" id="KW-0732">Signal</keyword>
<dbReference type="Gene3D" id="1.10.530.40">
    <property type="match status" value="1"/>
</dbReference>
<feature type="signal peptide" evidence="7">
    <location>
        <begin position="1"/>
        <end position="18"/>
    </location>
</feature>
<dbReference type="GO" id="GO:0009253">
    <property type="term" value="P:peptidoglycan catabolic process"/>
    <property type="evidence" value="ECO:0007669"/>
    <property type="project" value="InterPro"/>
</dbReference>
<keyword evidence="4" id="KW-0378">Hydrolase</keyword>
<evidence type="ECO:0000256" key="3">
    <source>
        <dbReference type="ARBA" id="ARBA00022638"/>
    </source>
</evidence>
<evidence type="ECO:0000256" key="6">
    <source>
        <dbReference type="ARBA" id="ARBA00023295"/>
    </source>
</evidence>
<dbReference type="PANTHER" id="PTHR38107:SF3">
    <property type="entry name" value="LYSOZYME RRRD-RELATED"/>
    <property type="match status" value="1"/>
</dbReference>
<evidence type="ECO:0000256" key="1">
    <source>
        <dbReference type="ARBA" id="ARBA00000632"/>
    </source>
</evidence>
<dbReference type="InterPro" id="IPR023347">
    <property type="entry name" value="Lysozyme_dom_sf"/>
</dbReference>
<evidence type="ECO:0000313" key="8">
    <source>
        <dbReference type="EMBL" id="OXA60127.1"/>
    </source>
</evidence>
<dbReference type="InterPro" id="IPR002196">
    <property type="entry name" value="Glyco_hydro_24"/>
</dbReference>
<evidence type="ECO:0000256" key="4">
    <source>
        <dbReference type="ARBA" id="ARBA00022801"/>
    </source>
</evidence>
<accession>A0A226ESI2</accession>
<sequence>MKLILLPVVLAVVGLANGAGYNGPTNPAGLELIKYYEGWYPNFYTDPVGIRTIGYGHACHVWDCSVPLNGRYSVPLTLANGQNLLADDLVNGNYESCIRNYNTYTGLNADQFSALVSFTFNLGCGSFQSSTLRTLLNAGNTLGASLEFRKWINAGGSPLLGLARRRESERVLFCQSGGCPTTCRGRVNADTLNCRKDPNTSAFVVASYANGATLDIFERVTGTVVNGNPNWFLVGPGYVSAVYVDITAGGGGWCASAFNETSSDV</sequence>
<dbReference type="HAMAP" id="MF_04110">
    <property type="entry name" value="ENDOLYSIN_T4"/>
    <property type="match status" value="1"/>
</dbReference>
<comment type="caution">
    <text evidence="8">The sequence shown here is derived from an EMBL/GenBank/DDBJ whole genome shotgun (WGS) entry which is preliminary data.</text>
</comment>
<name>A0A226ESI2_FOLCA</name>
<evidence type="ECO:0000313" key="9">
    <source>
        <dbReference type="Proteomes" id="UP000198287"/>
    </source>
</evidence>